<evidence type="ECO:0000313" key="5">
    <source>
        <dbReference type="Proteomes" id="UP001317259"/>
    </source>
</evidence>
<dbReference type="Proteomes" id="UP001317259">
    <property type="component" value="Unassembled WGS sequence"/>
</dbReference>
<comment type="caution">
    <text evidence="4">The sequence shown here is derived from an EMBL/GenBank/DDBJ whole genome shotgun (WGS) entry which is preliminary data.</text>
</comment>
<sequence>MRDDIIIEDTTLRDGEQAPGVAFDQETKSHILDALIGAGVRWVEVGIPAMGGAELEFLKAAVHRQDEATLVVWNRGVRADVEFSLDLGYRAVHIGLPASSLHLDKSVGKGRDWLLTAAEELVEYAKDRGAFVSISAEDIARTELDFLVEYAQTVAAAGADRLRLSDTIGILGPEEYARRVHEVVTHADIDVQCHAHNDFGLGFANTLAGLKAGARYFHVTVNGVGERAGMTDLAQAVVALKRLYGVDLGIDTTRLTSLSGLVAAACRQPTVPWQPIVGANVFAHESGIHVNAMLKDSSTFEPFPPEEVGGERRYVLGKHSGRALIESILTSRSRTYDQDDLAACLTWLRQTAVDRAGAVASDELVAHFDRRRSLAI</sequence>
<dbReference type="Pfam" id="PF22617">
    <property type="entry name" value="HCS_D2"/>
    <property type="match status" value="1"/>
</dbReference>
<dbReference type="InterPro" id="IPR000891">
    <property type="entry name" value="PYR_CT"/>
</dbReference>
<gene>
    <name evidence="4" type="ORF">MF672_001100</name>
</gene>
<dbReference type="SUPFAM" id="SSF51569">
    <property type="entry name" value="Aldolase"/>
    <property type="match status" value="1"/>
</dbReference>
<dbReference type="EMBL" id="JAKRKC020000001">
    <property type="protein sequence ID" value="MCK2212403.1"/>
    <property type="molecule type" value="Genomic_DNA"/>
</dbReference>
<dbReference type="InterPro" id="IPR002034">
    <property type="entry name" value="AIPM/Hcit_synth_CS"/>
</dbReference>
<protein>
    <recommendedName>
        <fullName evidence="3">Pyruvate carboxyltransferase domain-containing protein</fullName>
    </recommendedName>
</protein>
<dbReference type="Pfam" id="PF00682">
    <property type="entry name" value="HMGL-like"/>
    <property type="match status" value="1"/>
</dbReference>
<feature type="domain" description="Pyruvate carboxyltransferase" evidence="3">
    <location>
        <begin position="5"/>
        <end position="256"/>
    </location>
</feature>
<dbReference type="PROSITE" id="PS00816">
    <property type="entry name" value="AIPM_HOMOCIT_SYNTH_2"/>
    <property type="match status" value="1"/>
</dbReference>
<name>A0ABT0FJM9_9ACTN</name>
<accession>A0ABT0FJM9</accession>
<comment type="similarity">
    <text evidence="2">Belongs to the alpha-IPM synthase/homocitrate synthase family.</text>
</comment>
<dbReference type="PANTHER" id="PTHR42880">
    <property type="entry name" value="HOMOCITRATE SYNTHASE"/>
    <property type="match status" value="1"/>
</dbReference>
<keyword evidence="5" id="KW-1185">Reference proteome</keyword>
<dbReference type="PROSITE" id="PS50991">
    <property type="entry name" value="PYR_CT"/>
    <property type="match status" value="1"/>
</dbReference>
<evidence type="ECO:0000259" key="3">
    <source>
        <dbReference type="PROSITE" id="PS50991"/>
    </source>
</evidence>
<evidence type="ECO:0000256" key="1">
    <source>
        <dbReference type="ARBA" id="ARBA00022679"/>
    </source>
</evidence>
<dbReference type="RefSeq" id="WP_242377081.1">
    <property type="nucleotide sequence ID" value="NZ_JAKRKC020000001.1"/>
</dbReference>
<reference evidence="4 5" key="1">
    <citation type="submission" date="2022-04" db="EMBL/GenBank/DDBJ databases">
        <title>Genome draft of Actinomadura sp. ATCC 31491.</title>
        <authorList>
            <person name="Shi X."/>
            <person name="Du Y."/>
        </authorList>
    </citation>
    <scope>NUCLEOTIDE SEQUENCE [LARGE SCALE GENOMIC DNA]</scope>
    <source>
        <strain evidence="4 5">ATCC 31491</strain>
    </source>
</reference>
<proteinExistence type="inferred from homology"/>
<evidence type="ECO:0000256" key="2">
    <source>
        <dbReference type="RuleBase" id="RU003523"/>
    </source>
</evidence>
<organism evidence="4 5">
    <name type="scientific">Actinomadura luzonensis</name>
    <dbReference type="NCBI Taxonomy" id="2805427"/>
    <lineage>
        <taxon>Bacteria</taxon>
        <taxon>Bacillati</taxon>
        <taxon>Actinomycetota</taxon>
        <taxon>Actinomycetes</taxon>
        <taxon>Streptosporangiales</taxon>
        <taxon>Thermomonosporaceae</taxon>
        <taxon>Actinomadura</taxon>
    </lineage>
</organism>
<dbReference type="PANTHER" id="PTHR42880:SF1">
    <property type="entry name" value="ISOPROPYLMALATE_HOMOCITRATE_CITRAMALATE SYNTHASE FAMILY PROTEIN"/>
    <property type="match status" value="1"/>
</dbReference>
<dbReference type="Gene3D" id="1.10.238.260">
    <property type="match status" value="1"/>
</dbReference>
<dbReference type="InterPro" id="IPR013785">
    <property type="entry name" value="Aldolase_TIM"/>
</dbReference>
<dbReference type="Gene3D" id="3.20.20.70">
    <property type="entry name" value="Aldolase class I"/>
    <property type="match status" value="1"/>
</dbReference>
<dbReference type="PROSITE" id="PS00815">
    <property type="entry name" value="AIPM_HOMOCIT_SYNTH_1"/>
    <property type="match status" value="1"/>
</dbReference>
<keyword evidence="1 2" id="KW-0808">Transferase</keyword>
<dbReference type="InterPro" id="IPR054691">
    <property type="entry name" value="LeuA/HCS_post-cat"/>
</dbReference>
<evidence type="ECO:0000313" key="4">
    <source>
        <dbReference type="EMBL" id="MCK2212403.1"/>
    </source>
</evidence>